<name>A0ABS7CIV3_9BACL</name>
<organism evidence="1 2">
    <name type="scientific">Paenibacillus sepulcri</name>
    <dbReference type="NCBI Taxonomy" id="359917"/>
    <lineage>
        <taxon>Bacteria</taxon>
        <taxon>Bacillati</taxon>
        <taxon>Bacillota</taxon>
        <taxon>Bacilli</taxon>
        <taxon>Bacillales</taxon>
        <taxon>Paenibacillaceae</taxon>
        <taxon>Paenibacillus</taxon>
    </lineage>
</organism>
<keyword evidence="2" id="KW-1185">Reference proteome</keyword>
<protein>
    <submittedName>
        <fullName evidence="1">GNAT family N-acetyltransferase</fullName>
    </submittedName>
</protein>
<proteinExistence type="predicted"/>
<evidence type="ECO:0000313" key="2">
    <source>
        <dbReference type="Proteomes" id="UP001519887"/>
    </source>
</evidence>
<dbReference type="Gene3D" id="3.40.630.30">
    <property type="match status" value="1"/>
</dbReference>
<accession>A0ABS7CIV3</accession>
<sequence>MIIRPAAPEDAGQVIPLLYDAIGSIAYVLTGTDNPASAIHAMSEWYKQRNNRLSYENVLVAEKDGEAVGAALFYHGSRIAELDQPLLDRLAAREGIILASFPAESRENEFYLDSLAVNP</sequence>
<gene>
    <name evidence="1" type="ORF">K0U00_42885</name>
</gene>
<dbReference type="SUPFAM" id="SSF55729">
    <property type="entry name" value="Acyl-CoA N-acyltransferases (Nat)"/>
    <property type="match status" value="1"/>
</dbReference>
<comment type="caution">
    <text evidence="1">The sequence shown here is derived from an EMBL/GenBank/DDBJ whole genome shotgun (WGS) entry which is preliminary data.</text>
</comment>
<evidence type="ECO:0000313" key="1">
    <source>
        <dbReference type="EMBL" id="MBW7460833.1"/>
    </source>
</evidence>
<reference evidence="1 2" key="1">
    <citation type="submission" date="2021-07" db="EMBL/GenBank/DDBJ databases">
        <title>Paenibacillus radiodurans sp. nov., isolated from the southeastern edge of Tengger Desert.</title>
        <authorList>
            <person name="Zhang G."/>
        </authorList>
    </citation>
    <scope>NUCLEOTIDE SEQUENCE [LARGE SCALE GENOMIC DNA]</scope>
    <source>
        <strain evidence="1 2">CCM 7311</strain>
    </source>
</reference>
<dbReference type="Proteomes" id="UP001519887">
    <property type="component" value="Unassembled WGS sequence"/>
</dbReference>
<feature type="non-terminal residue" evidence="1">
    <location>
        <position position="119"/>
    </location>
</feature>
<dbReference type="EMBL" id="JAHZIK010002492">
    <property type="protein sequence ID" value="MBW7460833.1"/>
    <property type="molecule type" value="Genomic_DNA"/>
</dbReference>
<dbReference type="InterPro" id="IPR016181">
    <property type="entry name" value="Acyl_CoA_acyltransferase"/>
</dbReference>